<dbReference type="EMBL" id="ASPP01007003">
    <property type="protein sequence ID" value="ETO27844.1"/>
    <property type="molecule type" value="Genomic_DNA"/>
</dbReference>
<evidence type="ECO:0000313" key="2">
    <source>
        <dbReference type="Proteomes" id="UP000023152"/>
    </source>
</evidence>
<dbReference type="InterPro" id="IPR015915">
    <property type="entry name" value="Kelch-typ_b-propeller"/>
</dbReference>
<reference evidence="1 2" key="1">
    <citation type="journal article" date="2013" name="Curr. Biol.">
        <title>The Genome of the Foraminiferan Reticulomyxa filosa.</title>
        <authorList>
            <person name="Glockner G."/>
            <person name="Hulsmann N."/>
            <person name="Schleicher M."/>
            <person name="Noegel A.A."/>
            <person name="Eichinger L."/>
            <person name="Gallinger C."/>
            <person name="Pawlowski J."/>
            <person name="Sierra R."/>
            <person name="Euteneuer U."/>
            <person name="Pillet L."/>
            <person name="Moustafa A."/>
            <person name="Platzer M."/>
            <person name="Groth M."/>
            <person name="Szafranski K."/>
            <person name="Schliwa M."/>
        </authorList>
    </citation>
    <scope>NUCLEOTIDE SEQUENCE [LARGE SCALE GENOMIC DNA]</scope>
</reference>
<accession>X6NQ58</accession>
<protein>
    <recommendedName>
        <fullName evidence="3">Kelch motif family protein</fullName>
    </recommendedName>
</protein>
<comment type="caution">
    <text evidence="1">The sequence shown here is derived from an EMBL/GenBank/DDBJ whole genome shotgun (WGS) entry which is preliminary data.</text>
</comment>
<name>X6NQ58_RETFI</name>
<dbReference type="SUPFAM" id="SSF50965">
    <property type="entry name" value="Galactose oxidase, central domain"/>
    <property type="match status" value="1"/>
</dbReference>
<evidence type="ECO:0008006" key="3">
    <source>
        <dbReference type="Google" id="ProtNLM"/>
    </source>
</evidence>
<dbReference type="AlphaFoldDB" id="X6NQ58"/>
<organism evidence="1 2">
    <name type="scientific">Reticulomyxa filosa</name>
    <dbReference type="NCBI Taxonomy" id="46433"/>
    <lineage>
        <taxon>Eukaryota</taxon>
        <taxon>Sar</taxon>
        <taxon>Rhizaria</taxon>
        <taxon>Retaria</taxon>
        <taxon>Foraminifera</taxon>
        <taxon>Monothalamids</taxon>
        <taxon>Reticulomyxidae</taxon>
        <taxon>Reticulomyxa</taxon>
    </lineage>
</organism>
<dbReference type="Proteomes" id="UP000023152">
    <property type="component" value="Unassembled WGS sequence"/>
</dbReference>
<evidence type="ECO:0000313" key="1">
    <source>
        <dbReference type="EMBL" id="ETO27844.1"/>
    </source>
</evidence>
<proteinExistence type="predicted"/>
<keyword evidence="2" id="KW-1185">Reference proteome</keyword>
<dbReference type="OrthoDB" id="432528at2759"/>
<dbReference type="Gene3D" id="2.120.10.80">
    <property type="entry name" value="Kelch-type beta propeller"/>
    <property type="match status" value="2"/>
</dbReference>
<gene>
    <name evidence="1" type="ORF">RFI_09286</name>
</gene>
<sequence>MNINNMSNRNTIIKPTPFQTLKNLPKPFSQTQCVQHKHEILVCGGVSERDCYSYHTLKNEYKFICEYPSDVTLVGHCVLKWVDKSSKDSNEITLLSFGGNAYTKRHTLVMKYVSVWDDNNEMNKLKKTNNCNEWVPFTDNDNNPIQIGRNLDDYQGMRAVIGGSNNHLLFITFYLNNISVFDLNTFQFIKHDTLPTNDPMYYHCFVSKSENEQEAMKQIIKKNKIKKKKNEMLLFKHRTGLLIKYDEIDNTFQFHKLPVCKGIAPSNEYAYVCINDVILFFGPNALKKSYKYAIQNKKWIKFKYTLPIPLYDCFGISNEHDTYIHIIGGSNRKDKPTNEIQLVIQYWIRISKIKLGWIHDFNKIIIASV</sequence>
<dbReference type="InterPro" id="IPR011043">
    <property type="entry name" value="Gal_Oxase/kelch_b-propeller"/>
</dbReference>